<protein>
    <submittedName>
        <fullName evidence="5">Ankyrin repeat domain-containing protein</fullName>
    </submittedName>
</protein>
<dbReference type="Pfam" id="PF12796">
    <property type="entry name" value="Ank_2"/>
    <property type="match status" value="1"/>
</dbReference>
<dbReference type="Proteomes" id="UP001056937">
    <property type="component" value="Chromosome 1"/>
</dbReference>
<dbReference type="PROSITE" id="PS50088">
    <property type="entry name" value="ANK_REPEAT"/>
    <property type="match status" value="3"/>
</dbReference>
<feature type="chain" id="PRO_5046288970" evidence="4">
    <location>
        <begin position="23"/>
        <end position="202"/>
    </location>
</feature>
<dbReference type="InterPro" id="IPR036770">
    <property type="entry name" value="Ankyrin_rpt-contain_sf"/>
</dbReference>
<dbReference type="PANTHER" id="PTHR24171:SF8">
    <property type="entry name" value="BRCA1-ASSOCIATED RING DOMAIN PROTEIN 1"/>
    <property type="match status" value="1"/>
</dbReference>
<dbReference type="SUPFAM" id="SSF48403">
    <property type="entry name" value="Ankyrin repeat"/>
    <property type="match status" value="1"/>
</dbReference>
<keyword evidence="1" id="KW-0677">Repeat</keyword>
<dbReference type="InterPro" id="IPR002110">
    <property type="entry name" value="Ankyrin_rpt"/>
</dbReference>
<keyword evidence="2 3" id="KW-0040">ANK repeat</keyword>
<dbReference type="EMBL" id="CP084930">
    <property type="protein sequence ID" value="USI74249.1"/>
    <property type="molecule type" value="Genomic_DNA"/>
</dbReference>
<dbReference type="SMART" id="SM00248">
    <property type="entry name" value="ANK"/>
    <property type="match status" value="4"/>
</dbReference>
<dbReference type="RefSeq" id="WP_252168053.1">
    <property type="nucleotide sequence ID" value="NZ_CP084930.1"/>
</dbReference>
<keyword evidence="4" id="KW-0732">Signal</keyword>
<organism evidence="5 6">
    <name type="scientific">Sphingomonas morindae</name>
    <dbReference type="NCBI Taxonomy" id="1541170"/>
    <lineage>
        <taxon>Bacteria</taxon>
        <taxon>Pseudomonadati</taxon>
        <taxon>Pseudomonadota</taxon>
        <taxon>Alphaproteobacteria</taxon>
        <taxon>Sphingomonadales</taxon>
        <taxon>Sphingomonadaceae</taxon>
        <taxon>Sphingomonas</taxon>
    </lineage>
</organism>
<sequence>MMRGWRAWAGAMLLAGAVPLQAQQFVSDSYSFLKAVRDRDGTKATELLDKPATTIIQGRDSNTGETALHIVTRRRDLTWMNFMLGKGADINARDRDGMTALAIAAQLGWAEGVQDLLTYGANVDLPNNQGETPLILATEAHSLPVVRALITQGADPRIADHVAGLSAIDYATRDPRSAVILKVLQEAKPKTKKAVAGPGING</sequence>
<proteinExistence type="predicted"/>
<reference evidence="5" key="1">
    <citation type="journal article" date="2022" name="Toxins">
        <title>Genomic Analysis of Sphingopyxis sp. USTB-05 for Biodegrading Cyanobacterial Hepatotoxins.</title>
        <authorList>
            <person name="Liu C."/>
            <person name="Xu Q."/>
            <person name="Zhao Z."/>
            <person name="Zhang H."/>
            <person name="Liu X."/>
            <person name="Yin C."/>
            <person name="Liu Y."/>
            <person name="Yan H."/>
        </authorList>
    </citation>
    <scope>NUCLEOTIDE SEQUENCE</scope>
    <source>
        <strain evidence="5">NBD5</strain>
    </source>
</reference>
<evidence type="ECO:0000256" key="3">
    <source>
        <dbReference type="PROSITE-ProRule" id="PRU00023"/>
    </source>
</evidence>
<feature type="signal peptide" evidence="4">
    <location>
        <begin position="1"/>
        <end position="22"/>
    </location>
</feature>
<dbReference type="Gene3D" id="1.25.40.20">
    <property type="entry name" value="Ankyrin repeat-containing domain"/>
    <property type="match status" value="1"/>
</dbReference>
<evidence type="ECO:0000256" key="4">
    <source>
        <dbReference type="SAM" id="SignalP"/>
    </source>
</evidence>
<keyword evidence="6" id="KW-1185">Reference proteome</keyword>
<evidence type="ECO:0000313" key="6">
    <source>
        <dbReference type="Proteomes" id="UP001056937"/>
    </source>
</evidence>
<evidence type="ECO:0000256" key="1">
    <source>
        <dbReference type="ARBA" id="ARBA00022737"/>
    </source>
</evidence>
<accession>A0ABY4XBJ0</accession>
<feature type="repeat" description="ANK" evidence="3">
    <location>
        <begin position="96"/>
        <end position="128"/>
    </location>
</feature>
<gene>
    <name evidence="5" type="ORF">LHA26_07285</name>
</gene>
<evidence type="ECO:0000256" key="2">
    <source>
        <dbReference type="ARBA" id="ARBA00023043"/>
    </source>
</evidence>
<name>A0ABY4XBJ0_9SPHN</name>
<dbReference type="PROSITE" id="PS50297">
    <property type="entry name" value="ANK_REP_REGION"/>
    <property type="match status" value="3"/>
</dbReference>
<feature type="repeat" description="ANK" evidence="3">
    <location>
        <begin position="129"/>
        <end position="161"/>
    </location>
</feature>
<dbReference type="PANTHER" id="PTHR24171">
    <property type="entry name" value="ANKYRIN REPEAT DOMAIN-CONTAINING PROTEIN 39-RELATED"/>
    <property type="match status" value="1"/>
</dbReference>
<evidence type="ECO:0000313" key="5">
    <source>
        <dbReference type="EMBL" id="USI74249.1"/>
    </source>
</evidence>
<feature type="repeat" description="ANK" evidence="3">
    <location>
        <begin position="63"/>
        <end position="95"/>
    </location>
</feature>